<sequence>MTEFAGGQHTWRDVPLIVPTTSAASMHGPRGEMDSGGFPELMGRRELLEMIWSDSLDRKRYPDVARPVVAVFGPRGSGKTSILGELVSRAELQASQPFVSVLNLENLDSGMQSWQLVGKLAYALTSARWTQFGRLKFPRFALGRLITEGKVTTKSPEETQSAIEDILVQARRIGERRDDLAGLVGQLPQLLGLPSLLGAGTVIARAIPSKWLVASLYRTGIEFYRTALRKPPGGGFQALVELREWGQSPRQHGDDLARVLCEAFLADLAANYAHGFRPRNCLVLLDNIDVAVGQRFMSALQAARARRAGRADPLVVVVTSRRIDLSHPSLTTSAESDYVAMWATIPADGSASFADWAARQAGSPHSAVYPVRLTDLSLEHVGHIAAQHFSRGSENIARLVFSLTRGHPWSVAKVLAAYGRLERVSGDLAEPDLRRLFALRCEGDPAGFADLAAKALLLDDLSRVRSQDVVTWAAARDVATGEDCLPATRGIQAQVAALGWLSRGEGHGDAAGAPVLNAWLRRLLLHKLSQLADGRVSWLDTFARLARHAMDDGRLSTDEHYYLLAAGQFSGATGYLNDQFDRLDAEGWIETFNLVTSAPRPSGSPNGVVPAPPRSAQDAQTAHGMLTAELIAEVPPSSELPDSDQHGERWVTIAGMVVARWLWSDPLSDPALRLNPVICNGFRDLARRSPRGGLRLVAEADFYHQDGRP</sequence>
<name>A0A5B2XDN3_9PSEU</name>
<evidence type="ECO:0000313" key="2">
    <source>
        <dbReference type="Proteomes" id="UP000323454"/>
    </source>
</evidence>
<gene>
    <name evidence="1" type="ORF">F0L68_15420</name>
</gene>
<dbReference type="SUPFAM" id="SSF52540">
    <property type="entry name" value="P-loop containing nucleoside triphosphate hydrolases"/>
    <property type="match status" value="1"/>
</dbReference>
<dbReference type="AlphaFoldDB" id="A0A5B2XDN3"/>
<accession>A0A5B2XDN3</accession>
<evidence type="ECO:0000313" key="1">
    <source>
        <dbReference type="EMBL" id="KAA2261797.1"/>
    </source>
</evidence>
<organism evidence="1 2">
    <name type="scientific">Solihabitans fulvus</name>
    <dbReference type="NCBI Taxonomy" id="1892852"/>
    <lineage>
        <taxon>Bacteria</taxon>
        <taxon>Bacillati</taxon>
        <taxon>Actinomycetota</taxon>
        <taxon>Actinomycetes</taxon>
        <taxon>Pseudonocardiales</taxon>
        <taxon>Pseudonocardiaceae</taxon>
        <taxon>Solihabitans</taxon>
    </lineage>
</organism>
<reference evidence="1 2" key="1">
    <citation type="submission" date="2019-09" db="EMBL/GenBank/DDBJ databases">
        <title>Goodfellowia gen. nov., a new genus of the Pseudonocardineae related to Actinoalloteichus, containing Goodfellowia coeruleoviolacea gen. nov., comb. nov. gen. nov., comb. nov.</title>
        <authorList>
            <person name="Labeda D."/>
        </authorList>
    </citation>
    <scope>NUCLEOTIDE SEQUENCE [LARGE SCALE GENOMIC DNA]</scope>
    <source>
        <strain evidence="1 2">AN110305</strain>
    </source>
</reference>
<comment type="caution">
    <text evidence="1">The sequence shown here is derived from an EMBL/GenBank/DDBJ whole genome shotgun (WGS) entry which is preliminary data.</text>
</comment>
<dbReference type="InterPro" id="IPR027417">
    <property type="entry name" value="P-loop_NTPase"/>
</dbReference>
<evidence type="ECO:0008006" key="3">
    <source>
        <dbReference type="Google" id="ProtNLM"/>
    </source>
</evidence>
<dbReference type="Gene3D" id="3.40.50.300">
    <property type="entry name" value="P-loop containing nucleotide triphosphate hydrolases"/>
    <property type="match status" value="1"/>
</dbReference>
<keyword evidence="2" id="KW-1185">Reference proteome</keyword>
<reference evidence="1 2" key="2">
    <citation type="submission" date="2019-09" db="EMBL/GenBank/DDBJ databases">
        <authorList>
            <person name="Jin C."/>
        </authorList>
    </citation>
    <scope>NUCLEOTIDE SEQUENCE [LARGE SCALE GENOMIC DNA]</scope>
    <source>
        <strain evidence="1 2">AN110305</strain>
    </source>
</reference>
<protein>
    <recommendedName>
        <fullName evidence="3">AAA ATPase domain-containing protein</fullName>
    </recommendedName>
</protein>
<proteinExistence type="predicted"/>
<dbReference type="Proteomes" id="UP000323454">
    <property type="component" value="Unassembled WGS sequence"/>
</dbReference>
<dbReference type="EMBL" id="VUOB01000025">
    <property type="protein sequence ID" value="KAA2261797.1"/>
    <property type="molecule type" value="Genomic_DNA"/>
</dbReference>